<gene>
    <name evidence="2" type="ORF">RO950_02570</name>
</gene>
<keyword evidence="1" id="KW-0812">Transmembrane</keyword>
<sequence>MMTKEQEDYIFKLKAELMFRGKDEDEVHAIGDELEDHFETAEENGDDVSDILNTPVKDYADNFSKEMSFTKGLPKYLTYFVLFMFAIFTIPDFFENDFTLTLGYILNTIFIFVLSVVVPLFLIKKAIMKYGDAKRVYVYAFIGGIILFSLMVLSTFIAKRYPIYTLVTLNQTQSIITGLILLAIVMVLCFIVKQKLFALVIFIVCLPNLIGQIFKAHSHSNEQFLTISIVLYIVLMIGMNIAFFGHAYYTNRKERKHHS</sequence>
<evidence type="ECO:0000313" key="2">
    <source>
        <dbReference type="EMBL" id="MDT4285906.1"/>
    </source>
</evidence>
<feature type="transmembrane region" description="Helical" evidence="1">
    <location>
        <begin position="136"/>
        <end position="158"/>
    </location>
</feature>
<keyword evidence="1" id="KW-1133">Transmembrane helix</keyword>
<evidence type="ECO:0008006" key="4">
    <source>
        <dbReference type="Google" id="ProtNLM"/>
    </source>
</evidence>
<feature type="transmembrane region" description="Helical" evidence="1">
    <location>
        <begin position="226"/>
        <end position="249"/>
    </location>
</feature>
<keyword evidence="3" id="KW-1185">Reference proteome</keyword>
<evidence type="ECO:0000256" key="1">
    <source>
        <dbReference type="SAM" id="Phobius"/>
    </source>
</evidence>
<reference evidence="2 3" key="1">
    <citation type="submission" date="2023-08" db="EMBL/GenBank/DDBJ databases">
        <title>Genomic surveillance of Staphylococcus haemolyticus neonatal outbreak in southern France.</title>
        <authorList>
            <person name="Magnan C."/>
            <person name="Morsli M."/>
            <person name="Thiery B."/>
            <person name="Salipante F."/>
            <person name="Attar J."/>
            <person name="Massimo D.M."/>
            <person name="Ory J."/>
            <person name="Pantel A."/>
            <person name="Lavigne J.-P."/>
        </authorList>
    </citation>
    <scope>NUCLEOTIDE SEQUENCE [LARGE SCALE GENOMIC DNA]</scope>
    <source>
        <strain evidence="2 3">NSH026</strain>
    </source>
</reference>
<dbReference type="InterPro" id="IPR036259">
    <property type="entry name" value="MFS_trans_sf"/>
</dbReference>
<organism evidence="2 3">
    <name type="scientific">Staphylococcus haemolyticus</name>
    <dbReference type="NCBI Taxonomy" id="1283"/>
    <lineage>
        <taxon>Bacteria</taxon>
        <taxon>Bacillati</taxon>
        <taxon>Bacillota</taxon>
        <taxon>Bacilli</taxon>
        <taxon>Bacillales</taxon>
        <taxon>Staphylococcaceae</taxon>
        <taxon>Staphylococcus</taxon>
    </lineage>
</organism>
<proteinExistence type="predicted"/>
<dbReference type="SUPFAM" id="SSF103473">
    <property type="entry name" value="MFS general substrate transporter"/>
    <property type="match status" value="1"/>
</dbReference>
<accession>A0ABU3IGW0</accession>
<feature type="transmembrane region" description="Helical" evidence="1">
    <location>
        <begin position="100"/>
        <end position="124"/>
    </location>
</feature>
<name>A0ABU3IGW0_STAHA</name>
<feature type="transmembrane region" description="Helical" evidence="1">
    <location>
        <begin position="196"/>
        <end position="214"/>
    </location>
</feature>
<dbReference type="EMBL" id="JAVSOO010000004">
    <property type="protein sequence ID" value="MDT4285906.1"/>
    <property type="molecule type" value="Genomic_DNA"/>
</dbReference>
<dbReference type="Proteomes" id="UP001269271">
    <property type="component" value="Unassembled WGS sequence"/>
</dbReference>
<comment type="caution">
    <text evidence="2">The sequence shown here is derived from an EMBL/GenBank/DDBJ whole genome shotgun (WGS) entry which is preliminary data.</text>
</comment>
<keyword evidence="1" id="KW-0472">Membrane</keyword>
<dbReference type="PANTHER" id="PTHR41307:SF1">
    <property type="entry name" value="MEMBRANE PROTEIN"/>
    <property type="match status" value="1"/>
</dbReference>
<dbReference type="SUPFAM" id="SSF158560">
    <property type="entry name" value="BH3980-like"/>
    <property type="match status" value="1"/>
</dbReference>
<dbReference type="RefSeq" id="WP_033079816.1">
    <property type="nucleotide sequence ID" value="NZ_CAJUXL010000007.1"/>
</dbReference>
<protein>
    <recommendedName>
        <fullName evidence="4">DUF1129 domain-containing protein</fullName>
    </recommendedName>
</protein>
<feature type="transmembrane region" description="Helical" evidence="1">
    <location>
        <begin position="170"/>
        <end position="191"/>
    </location>
</feature>
<evidence type="ECO:0000313" key="3">
    <source>
        <dbReference type="Proteomes" id="UP001269271"/>
    </source>
</evidence>
<feature type="transmembrane region" description="Helical" evidence="1">
    <location>
        <begin position="76"/>
        <end position="94"/>
    </location>
</feature>
<dbReference type="PANTHER" id="PTHR41307">
    <property type="entry name" value="MEMBRANE PROTEIN-RELATED"/>
    <property type="match status" value="1"/>
</dbReference>